<evidence type="ECO:0000313" key="1">
    <source>
        <dbReference type="EMBL" id="KAH6933234.1"/>
    </source>
</evidence>
<evidence type="ECO:0000313" key="2">
    <source>
        <dbReference type="Proteomes" id="UP000821845"/>
    </source>
</evidence>
<comment type="caution">
    <text evidence="1">The sequence shown here is derived from an EMBL/GenBank/DDBJ whole genome shotgun (WGS) entry which is preliminary data.</text>
</comment>
<protein>
    <submittedName>
        <fullName evidence="1">Uncharacterized protein</fullName>
    </submittedName>
</protein>
<organism evidence="1 2">
    <name type="scientific">Hyalomma asiaticum</name>
    <name type="common">Tick</name>
    <dbReference type="NCBI Taxonomy" id="266040"/>
    <lineage>
        <taxon>Eukaryota</taxon>
        <taxon>Metazoa</taxon>
        <taxon>Ecdysozoa</taxon>
        <taxon>Arthropoda</taxon>
        <taxon>Chelicerata</taxon>
        <taxon>Arachnida</taxon>
        <taxon>Acari</taxon>
        <taxon>Parasitiformes</taxon>
        <taxon>Ixodida</taxon>
        <taxon>Ixodoidea</taxon>
        <taxon>Ixodidae</taxon>
        <taxon>Hyalomminae</taxon>
        <taxon>Hyalomma</taxon>
    </lineage>
</organism>
<name>A0ACB7SKP9_HYAAI</name>
<keyword evidence="2" id="KW-1185">Reference proteome</keyword>
<gene>
    <name evidence="1" type="ORF">HPB50_013743</name>
</gene>
<dbReference type="Proteomes" id="UP000821845">
    <property type="component" value="Chromosome 4"/>
</dbReference>
<reference evidence="1" key="1">
    <citation type="submission" date="2020-05" db="EMBL/GenBank/DDBJ databases">
        <title>Large-scale comparative analyses of tick genomes elucidate their genetic diversity and vector capacities.</title>
        <authorList>
            <person name="Jia N."/>
            <person name="Wang J."/>
            <person name="Shi W."/>
            <person name="Du L."/>
            <person name="Sun Y."/>
            <person name="Zhan W."/>
            <person name="Jiang J."/>
            <person name="Wang Q."/>
            <person name="Zhang B."/>
            <person name="Ji P."/>
            <person name="Sakyi L.B."/>
            <person name="Cui X."/>
            <person name="Yuan T."/>
            <person name="Jiang B."/>
            <person name="Yang W."/>
            <person name="Lam T.T.-Y."/>
            <person name="Chang Q."/>
            <person name="Ding S."/>
            <person name="Wang X."/>
            <person name="Zhu J."/>
            <person name="Ruan X."/>
            <person name="Zhao L."/>
            <person name="Wei J."/>
            <person name="Que T."/>
            <person name="Du C."/>
            <person name="Cheng J."/>
            <person name="Dai P."/>
            <person name="Han X."/>
            <person name="Huang E."/>
            <person name="Gao Y."/>
            <person name="Liu J."/>
            <person name="Shao H."/>
            <person name="Ye R."/>
            <person name="Li L."/>
            <person name="Wei W."/>
            <person name="Wang X."/>
            <person name="Wang C."/>
            <person name="Yang T."/>
            <person name="Huo Q."/>
            <person name="Li W."/>
            <person name="Guo W."/>
            <person name="Chen H."/>
            <person name="Zhou L."/>
            <person name="Ni X."/>
            <person name="Tian J."/>
            <person name="Zhou Y."/>
            <person name="Sheng Y."/>
            <person name="Liu T."/>
            <person name="Pan Y."/>
            <person name="Xia L."/>
            <person name="Li J."/>
            <person name="Zhao F."/>
            <person name="Cao W."/>
        </authorList>
    </citation>
    <scope>NUCLEOTIDE SEQUENCE</scope>
    <source>
        <strain evidence="1">Hyas-2018</strain>
    </source>
</reference>
<proteinExistence type="predicted"/>
<accession>A0ACB7SKP9</accession>
<dbReference type="EMBL" id="CM023484">
    <property type="protein sequence ID" value="KAH6933234.1"/>
    <property type="molecule type" value="Genomic_DNA"/>
</dbReference>
<sequence length="175" mass="19192">MEVKAQQSAYGPESPFMRQLVARLEALEKGRAEPARKRPTRSSTNSDASTPKQAPTDRTPKTLTLDIYGREDVVAADRLKPAYIAALVSASFHLVWIPTSKSVHRAPPMAHALRGGRARPHTSKSEERLIPRACAMRRRRGERGPSFPAARADKVAPPVLLNVVRPALARESSVS</sequence>